<evidence type="ECO:0000256" key="1">
    <source>
        <dbReference type="ARBA" id="ARBA00004141"/>
    </source>
</evidence>
<name>A0A1A9WMK4_9MUSC</name>
<feature type="region of interest" description="Disordered" evidence="7">
    <location>
        <begin position="1"/>
        <end position="60"/>
    </location>
</feature>
<dbReference type="Pfam" id="PF00230">
    <property type="entry name" value="MIP"/>
    <property type="match status" value="1"/>
</dbReference>
<evidence type="ECO:0000256" key="2">
    <source>
        <dbReference type="ARBA" id="ARBA00006175"/>
    </source>
</evidence>
<evidence type="ECO:0000256" key="7">
    <source>
        <dbReference type="SAM" id="MobiDB-lite"/>
    </source>
</evidence>
<accession>A0A1A9WMK4</accession>
<comment type="subcellular location">
    <subcellularLocation>
        <location evidence="1">Membrane</location>
        <topology evidence="1">Multi-pass membrane protein</topology>
    </subcellularLocation>
</comment>
<dbReference type="PRINTS" id="PR00783">
    <property type="entry name" value="MINTRINSICP"/>
</dbReference>
<evidence type="ECO:0000256" key="6">
    <source>
        <dbReference type="RuleBase" id="RU000477"/>
    </source>
</evidence>
<dbReference type="PANTHER" id="PTHR19139:SF199">
    <property type="entry name" value="MIP17260P"/>
    <property type="match status" value="1"/>
</dbReference>
<proteinExistence type="inferred from homology"/>
<keyword evidence="6" id="KW-0813">Transport</keyword>
<keyword evidence="5" id="KW-0472">Membrane</keyword>
<dbReference type="AlphaFoldDB" id="A0A1A9WMK4"/>
<feature type="compositionally biased region" description="Low complexity" evidence="7">
    <location>
        <begin position="35"/>
        <end position="47"/>
    </location>
</feature>
<dbReference type="InterPro" id="IPR023271">
    <property type="entry name" value="Aquaporin-like"/>
</dbReference>
<dbReference type="EnsemblMetazoa" id="GBRI025164-RA">
    <property type="protein sequence ID" value="GBRI025164-PA"/>
    <property type="gene ID" value="GBRI025164"/>
</dbReference>
<evidence type="ECO:0000256" key="4">
    <source>
        <dbReference type="ARBA" id="ARBA00022989"/>
    </source>
</evidence>
<dbReference type="GO" id="GO:0015250">
    <property type="term" value="F:water channel activity"/>
    <property type="evidence" value="ECO:0007669"/>
    <property type="project" value="TreeGrafter"/>
</dbReference>
<dbReference type="InterPro" id="IPR000425">
    <property type="entry name" value="MIP"/>
</dbReference>
<keyword evidence="3 6" id="KW-0812">Transmembrane</keyword>
<keyword evidence="9" id="KW-1185">Reference proteome</keyword>
<evidence type="ECO:0000313" key="8">
    <source>
        <dbReference type="EnsemblMetazoa" id="GBRI025164-PA"/>
    </source>
</evidence>
<evidence type="ECO:0000256" key="3">
    <source>
        <dbReference type="ARBA" id="ARBA00022692"/>
    </source>
</evidence>
<comment type="similarity">
    <text evidence="2 6">Belongs to the MIP/aquaporin (TC 1.A.8) family.</text>
</comment>
<protein>
    <recommendedName>
        <fullName evidence="10">Aquaporin</fullName>
    </recommendedName>
</protein>
<sequence>MGIFGQDMPPPILEPNSTTTTTTARPGYSYPSNCSTTSSTSTTTTTTEKPPATTERGIPPTAVIERPTWPLFRIFYPNKRSCYFKTQYDYPQLQWNCFGYRFVHPILCYRCCCYGYRTVPLTGASMNPARSFGPAVVQNSWTNHWIYWIGPNLGETNNKLLQFSIIFANSPKCKEISKSVEVTKQPRIFNHLEREIRKMKEMISKLLEKKIK</sequence>
<dbReference type="VEuPathDB" id="VectorBase:GBRI025164"/>
<evidence type="ECO:0000256" key="5">
    <source>
        <dbReference type="ARBA" id="ARBA00023136"/>
    </source>
</evidence>
<dbReference type="PANTHER" id="PTHR19139">
    <property type="entry name" value="AQUAPORIN TRANSPORTER"/>
    <property type="match status" value="1"/>
</dbReference>
<reference evidence="8" key="2">
    <citation type="submission" date="2020-05" db="UniProtKB">
        <authorList>
            <consortium name="EnsemblMetazoa"/>
        </authorList>
    </citation>
    <scope>IDENTIFICATION</scope>
    <source>
        <strain evidence="8">IAEA</strain>
    </source>
</reference>
<dbReference type="STRING" id="37001.A0A1A9WMK4"/>
<organism evidence="8 9">
    <name type="scientific">Glossina brevipalpis</name>
    <dbReference type="NCBI Taxonomy" id="37001"/>
    <lineage>
        <taxon>Eukaryota</taxon>
        <taxon>Metazoa</taxon>
        <taxon>Ecdysozoa</taxon>
        <taxon>Arthropoda</taxon>
        <taxon>Hexapoda</taxon>
        <taxon>Insecta</taxon>
        <taxon>Pterygota</taxon>
        <taxon>Neoptera</taxon>
        <taxon>Endopterygota</taxon>
        <taxon>Diptera</taxon>
        <taxon>Brachycera</taxon>
        <taxon>Muscomorpha</taxon>
        <taxon>Hippoboscoidea</taxon>
        <taxon>Glossinidae</taxon>
        <taxon>Glossina</taxon>
    </lineage>
</organism>
<dbReference type="SUPFAM" id="SSF81338">
    <property type="entry name" value="Aquaporin-like"/>
    <property type="match status" value="1"/>
</dbReference>
<evidence type="ECO:0008006" key="10">
    <source>
        <dbReference type="Google" id="ProtNLM"/>
    </source>
</evidence>
<reference evidence="9" key="1">
    <citation type="submission" date="2014-03" db="EMBL/GenBank/DDBJ databases">
        <authorList>
            <person name="Aksoy S."/>
            <person name="Warren W."/>
            <person name="Wilson R.K."/>
        </authorList>
    </citation>
    <scope>NUCLEOTIDE SEQUENCE [LARGE SCALE GENOMIC DNA]</scope>
    <source>
        <strain evidence="9">IAEA</strain>
    </source>
</reference>
<dbReference type="InterPro" id="IPR034294">
    <property type="entry name" value="Aquaporin_transptr"/>
</dbReference>
<dbReference type="GO" id="GO:0005886">
    <property type="term" value="C:plasma membrane"/>
    <property type="evidence" value="ECO:0007669"/>
    <property type="project" value="TreeGrafter"/>
</dbReference>
<dbReference type="Gene3D" id="1.20.1080.10">
    <property type="entry name" value="Glycerol uptake facilitator protein"/>
    <property type="match status" value="1"/>
</dbReference>
<evidence type="ECO:0000313" key="9">
    <source>
        <dbReference type="Proteomes" id="UP000091820"/>
    </source>
</evidence>
<dbReference type="Proteomes" id="UP000091820">
    <property type="component" value="Unassembled WGS sequence"/>
</dbReference>
<keyword evidence="4" id="KW-1133">Transmembrane helix</keyword>